<name>A0ABV6W116_9ACTN</name>
<keyword evidence="5" id="KW-0547">Nucleotide-binding</keyword>
<evidence type="ECO:0000259" key="12">
    <source>
        <dbReference type="PROSITE" id="PS50893"/>
    </source>
</evidence>
<dbReference type="InterPro" id="IPR008984">
    <property type="entry name" value="SMAD_FHA_dom_sf"/>
</dbReference>
<comment type="caution">
    <text evidence="13">The sequence shown here is derived from an EMBL/GenBank/DDBJ whole genome shotgun (WGS) entry which is preliminary data.</text>
</comment>
<evidence type="ECO:0000256" key="5">
    <source>
        <dbReference type="ARBA" id="ARBA00022741"/>
    </source>
</evidence>
<evidence type="ECO:0000256" key="9">
    <source>
        <dbReference type="SAM" id="MobiDB-lite"/>
    </source>
</evidence>
<feature type="transmembrane region" description="Helical" evidence="10">
    <location>
        <begin position="819"/>
        <end position="841"/>
    </location>
</feature>
<accession>A0ABV6W116</accession>
<dbReference type="PROSITE" id="PS50893">
    <property type="entry name" value="ABC_TRANSPORTER_2"/>
    <property type="match status" value="1"/>
</dbReference>
<dbReference type="PROSITE" id="PS50006">
    <property type="entry name" value="FHA_DOMAIN"/>
    <property type="match status" value="2"/>
</dbReference>
<dbReference type="InterPro" id="IPR027417">
    <property type="entry name" value="P-loop_NTPase"/>
</dbReference>
<feature type="compositionally biased region" description="Low complexity" evidence="9">
    <location>
        <begin position="127"/>
        <end position="150"/>
    </location>
</feature>
<dbReference type="PANTHER" id="PTHR48041:SF139">
    <property type="entry name" value="PROTEIN SCARLET"/>
    <property type="match status" value="1"/>
</dbReference>
<evidence type="ECO:0000313" key="13">
    <source>
        <dbReference type="EMBL" id="MFC1419694.1"/>
    </source>
</evidence>
<dbReference type="Proteomes" id="UP001592531">
    <property type="component" value="Unassembled WGS sequence"/>
</dbReference>
<dbReference type="CDD" id="cd03213">
    <property type="entry name" value="ABCG_EPDR"/>
    <property type="match status" value="1"/>
</dbReference>
<dbReference type="EMBL" id="JBHFAB010000020">
    <property type="protein sequence ID" value="MFC1419694.1"/>
    <property type="molecule type" value="Genomic_DNA"/>
</dbReference>
<keyword evidence="4 10" id="KW-0812">Transmembrane</keyword>
<feature type="transmembrane region" description="Helical" evidence="10">
    <location>
        <begin position="719"/>
        <end position="740"/>
    </location>
</feature>
<feature type="domain" description="FHA" evidence="11">
    <location>
        <begin position="194"/>
        <end position="244"/>
    </location>
</feature>
<dbReference type="SMART" id="SM00382">
    <property type="entry name" value="AAA"/>
    <property type="match status" value="1"/>
</dbReference>
<evidence type="ECO:0000256" key="7">
    <source>
        <dbReference type="ARBA" id="ARBA00022989"/>
    </source>
</evidence>
<keyword evidence="2" id="KW-0813">Transport</keyword>
<dbReference type="Pfam" id="PF00005">
    <property type="entry name" value="ABC_tran"/>
    <property type="match status" value="1"/>
</dbReference>
<dbReference type="InterPro" id="IPR003593">
    <property type="entry name" value="AAA+_ATPase"/>
</dbReference>
<gene>
    <name evidence="13" type="ORF">ACEZDE_24100</name>
</gene>
<organism evidence="13 14">
    <name type="scientific">Streptacidiphilus cavernicola</name>
    <dbReference type="NCBI Taxonomy" id="3342716"/>
    <lineage>
        <taxon>Bacteria</taxon>
        <taxon>Bacillati</taxon>
        <taxon>Actinomycetota</taxon>
        <taxon>Actinomycetes</taxon>
        <taxon>Kitasatosporales</taxon>
        <taxon>Streptomycetaceae</taxon>
        <taxon>Streptacidiphilus</taxon>
    </lineage>
</organism>
<keyword evidence="7 10" id="KW-1133">Transmembrane helix</keyword>
<dbReference type="PANTHER" id="PTHR48041">
    <property type="entry name" value="ABC TRANSPORTER G FAMILY MEMBER 28"/>
    <property type="match status" value="1"/>
</dbReference>
<dbReference type="Pfam" id="PF00498">
    <property type="entry name" value="FHA"/>
    <property type="match status" value="2"/>
</dbReference>
<evidence type="ECO:0000256" key="8">
    <source>
        <dbReference type="ARBA" id="ARBA00023136"/>
    </source>
</evidence>
<dbReference type="PROSITE" id="PS00211">
    <property type="entry name" value="ABC_TRANSPORTER_1"/>
    <property type="match status" value="1"/>
</dbReference>
<feature type="transmembrane region" description="Helical" evidence="10">
    <location>
        <begin position="679"/>
        <end position="699"/>
    </location>
</feature>
<dbReference type="Pfam" id="PF01061">
    <property type="entry name" value="ABC2_membrane"/>
    <property type="match status" value="1"/>
</dbReference>
<reference evidence="13 14" key="1">
    <citation type="submission" date="2024-09" db="EMBL/GenBank/DDBJ databases">
        <authorList>
            <person name="Lee S.D."/>
        </authorList>
    </citation>
    <scope>NUCLEOTIDE SEQUENCE [LARGE SCALE GENOMIC DNA]</scope>
    <source>
        <strain evidence="13 14">N8-3</strain>
    </source>
</reference>
<keyword evidence="14" id="KW-1185">Reference proteome</keyword>
<proteinExistence type="predicted"/>
<dbReference type="InterPro" id="IPR017871">
    <property type="entry name" value="ABC_transporter-like_CS"/>
</dbReference>
<dbReference type="InterPro" id="IPR050352">
    <property type="entry name" value="ABCG_transporters"/>
</dbReference>
<keyword evidence="6" id="KW-0067">ATP-binding</keyword>
<evidence type="ECO:0000256" key="1">
    <source>
        <dbReference type="ARBA" id="ARBA00004141"/>
    </source>
</evidence>
<feature type="compositionally biased region" description="Gly residues" evidence="9">
    <location>
        <begin position="151"/>
        <end position="163"/>
    </location>
</feature>
<sequence>MPQLVLELNGQRTTLEPGRSYTLGRDPQSDVSIDDARVSWRHATIGYHGNGWVLEDLGSTNGTYADGRRTTQVQLGQGAVVTLGNAENGPRLSFTGVPAQVVPGAGAPGGAGWHDQGTARFNPAAPPVQGGYPQQQVPQQGGYPQQQPSYGGPGSGANQGGGYSVPSQPAPEPVYGSRNPTMVRNLAGGGLRTIRIGRGLDNELVVSDLSVSRHHAELRQLQDGRYEIVDLESHNGTYVNGQPISRQLLGPQDIVGVGHSTFRLVGDQLEEFVDTGEVSFSARHLTVEVDFKGGKKILLDNVSFGVPEKSLVAVIGPSGSGKSTLLRALTGYRPADRGDVLYDGRNLYKQFAELRQRIGLVPQDDILHSQLTVRTALKYAAELRFPGDTEASERERRVDEVLVELHLEKRADNKITALSGGQRKRVSVALELLTKPSLIFLDEPTSGLDPGMDRDVMNMLRGLADEGRTVLVVTHSVAELALCNRLLVMAPGGAVAYFGPPDEALHFFGYQTWADVFQAFENYPDHDWAGRFRGSVHYRQYSADVEAVQAQSSQIQHDQTKPPKQQSWGSQLSTLIRRYFTVIGADRGYVGLLIALPLIMGVMSMAIPAKFGLAPATGTGPGGTPPINTDAATVLLVLGVGACLTGAANAVRELIKERVIYERERAVGLSRSAYMMSKIIVLGLITAVQSVVLSVIGLLPRKLPASGLVISSTPLPEMVLVVMLLGITSMMLGLVVSAVVKTAEKTMPLLVLIAIIQVVFCGSLFPLFGTPGLEQVAWLSPSRWAVAAEAATINLPKIMGPPQGKDTTDPLWQHTLSQWSIDSGVLVLLAVVCAFLVVRLLRRHEPEVMRQR</sequence>
<evidence type="ECO:0000313" key="14">
    <source>
        <dbReference type="Proteomes" id="UP001592531"/>
    </source>
</evidence>
<evidence type="ECO:0000259" key="11">
    <source>
        <dbReference type="PROSITE" id="PS50006"/>
    </source>
</evidence>
<evidence type="ECO:0000256" key="4">
    <source>
        <dbReference type="ARBA" id="ARBA00022692"/>
    </source>
</evidence>
<dbReference type="SMART" id="SM00240">
    <property type="entry name" value="FHA"/>
    <property type="match status" value="2"/>
</dbReference>
<feature type="transmembrane region" description="Helical" evidence="10">
    <location>
        <begin position="747"/>
        <end position="768"/>
    </location>
</feature>
<dbReference type="InterPro" id="IPR003439">
    <property type="entry name" value="ABC_transporter-like_ATP-bd"/>
</dbReference>
<protein>
    <submittedName>
        <fullName evidence="13">FHA domain-containing protein</fullName>
    </submittedName>
</protein>
<evidence type="ECO:0000256" key="2">
    <source>
        <dbReference type="ARBA" id="ARBA00022448"/>
    </source>
</evidence>
<dbReference type="Gene3D" id="3.40.50.300">
    <property type="entry name" value="P-loop containing nucleotide triphosphate hydrolases"/>
    <property type="match status" value="1"/>
</dbReference>
<dbReference type="InterPro" id="IPR013525">
    <property type="entry name" value="ABC2_TM"/>
</dbReference>
<keyword evidence="3" id="KW-0597">Phosphoprotein</keyword>
<evidence type="ECO:0000256" key="6">
    <source>
        <dbReference type="ARBA" id="ARBA00022840"/>
    </source>
</evidence>
<dbReference type="InterPro" id="IPR000253">
    <property type="entry name" value="FHA_dom"/>
</dbReference>
<evidence type="ECO:0000256" key="10">
    <source>
        <dbReference type="SAM" id="Phobius"/>
    </source>
</evidence>
<dbReference type="SUPFAM" id="SSF49879">
    <property type="entry name" value="SMAD/FHA domain"/>
    <property type="match status" value="2"/>
</dbReference>
<feature type="domain" description="FHA" evidence="11">
    <location>
        <begin position="21"/>
        <end position="70"/>
    </location>
</feature>
<feature type="transmembrane region" description="Helical" evidence="10">
    <location>
        <begin position="588"/>
        <end position="611"/>
    </location>
</feature>
<evidence type="ECO:0000256" key="3">
    <source>
        <dbReference type="ARBA" id="ARBA00022553"/>
    </source>
</evidence>
<dbReference type="CDD" id="cd00060">
    <property type="entry name" value="FHA"/>
    <property type="match status" value="1"/>
</dbReference>
<dbReference type="Gene3D" id="2.60.200.20">
    <property type="match status" value="2"/>
</dbReference>
<feature type="region of interest" description="Disordered" evidence="9">
    <location>
        <begin position="105"/>
        <end position="180"/>
    </location>
</feature>
<feature type="transmembrane region" description="Helical" evidence="10">
    <location>
        <begin position="631"/>
        <end position="651"/>
    </location>
</feature>
<feature type="domain" description="ABC transporter" evidence="12">
    <location>
        <begin position="273"/>
        <end position="517"/>
    </location>
</feature>
<comment type="subcellular location">
    <subcellularLocation>
        <location evidence="1">Membrane</location>
        <topology evidence="1">Multi-pass membrane protein</topology>
    </subcellularLocation>
</comment>
<keyword evidence="8 10" id="KW-0472">Membrane</keyword>
<dbReference type="SUPFAM" id="SSF52540">
    <property type="entry name" value="P-loop containing nucleoside triphosphate hydrolases"/>
    <property type="match status" value="1"/>
</dbReference>
<dbReference type="RefSeq" id="WP_380539774.1">
    <property type="nucleotide sequence ID" value="NZ_JBHFAB010000020.1"/>
</dbReference>